<dbReference type="RefSeq" id="WP_317519849.1">
    <property type="nucleotide sequence ID" value="NZ_JASGOQ010000001.1"/>
</dbReference>
<dbReference type="EMBL" id="JASGOQ010000001">
    <property type="protein sequence ID" value="MDV5390778.1"/>
    <property type="molecule type" value="Genomic_DNA"/>
</dbReference>
<sequence>MNPIHDFYAKHYPWLNADQRECFDFLCDIHNGGNHMFGKIQACGEHGLVINSKASHYMSTFDYSNLTKAVVIAHDRMIRFQIEPSGPRMLKFIAHKRHTREGDYCERHPTMEEAIATVREQFPYDEVKA</sequence>
<protein>
    <submittedName>
        <fullName evidence="1">Uncharacterized protein</fullName>
    </submittedName>
</protein>
<organism evidence="1 2">
    <name type="scientific">Shewanella xiamenensis</name>
    <dbReference type="NCBI Taxonomy" id="332186"/>
    <lineage>
        <taxon>Bacteria</taxon>
        <taxon>Pseudomonadati</taxon>
        <taxon>Pseudomonadota</taxon>
        <taxon>Gammaproteobacteria</taxon>
        <taxon>Alteromonadales</taxon>
        <taxon>Shewanellaceae</taxon>
        <taxon>Shewanella</taxon>
    </lineage>
</organism>
<dbReference type="AlphaFoldDB" id="A0AAE4PYV4"/>
<reference evidence="1" key="1">
    <citation type="submission" date="2023-05" db="EMBL/GenBank/DDBJ databases">
        <title>Colonisation of extended spectrum b-lactamase- and carbapenemase-producing bacteria on hospital surfaces from low- and middle-income countries.</title>
        <authorList>
            <person name="Nieto-Rosado M."/>
            <person name="Sands K."/>
            <person name="Iregbu K."/>
            <person name="Zahra R."/>
            <person name="Mazarati J.B."/>
            <person name="Mehtar S."/>
            <person name="Barnards-Group B."/>
            <person name="Walsh T.R."/>
        </authorList>
    </citation>
    <scope>NUCLEOTIDE SEQUENCE</scope>
    <source>
        <strain evidence="1">PP-E493</strain>
    </source>
</reference>
<proteinExistence type="predicted"/>
<evidence type="ECO:0000313" key="2">
    <source>
        <dbReference type="Proteomes" id="UP001187859"/>
    </source>
</evidence>
<evidence type="ECO:0000313" key="1">
    <source>
        <dbReference type="EMBL" id="MDV5390778.1"/>
    </source>
</evidence>
<dbReference type="Proteomes" id="UP001187859">
    <property type="component" value="Unassembled WGS sequence"/>
</dbReference>
<accession>A0AAE4PYV4</accession>
<comment type="caution">
    <text evidence="1">The sequence shown here is derived from an EMBL/GenBank/DDBJ whole genome shotgun (WGS) entry which is preliminary data.</text>
</comment>
<name>A0AAE4PYV4_9GAMM</name>
<gene>
    <name evidence="1" type="ORF">QM089_11030</name>
</gene>